<dbReference type="KEGG" id="cmp:Cha6605_0962"/>
<dbReference type="InterPro" id="IPR007484">
    <property type="entry name" value="Peptidase_M28"/>
</dbReference>
<reference evidence="3 4" key="1">
    <citation type="submission" date="2012-05" db="EMBL/GenBank/DDBJ databases">
        <title>Finished chromosome of genome of Chamaesiphon sp. PCC 6605.</title>
        <authorList>
            <consortium name="US DOE Joint Genome Institute"/>
            <person name="Gugger M."/>
            <person name="Coursin T."/>
            <person name="Rippka R."/>
            <person name="Tandeau De Marsac N."/>
            <person name="Huntemann M."/>
            <person name="Wei C.-L."/>
            <person name="Han J."/>
            <person name="Detter J.C."/>
            <person name="Han C."/>
            <person name="Tapia R."/>
            <person name="Chen A."/>
            <person name="Kyrpides N."/>
            <person name="Mavromatis K."/>
            <person name="Markowitz V."/>
            <person name="Szeto E."/>
            <person name="Ivanova N."/>
            <person name="Pagani I."/>
            <person name="Pati A."/>
            <person name="Goodwin L."/>
            <person name="Nordberg H.P."/>
            <person name="Cantor M.N."/>
            <person name="Hua S.X."/>
            <person name="Woyke T."/>
            <person name="Kerfeld C.A."/>
        </authorList>
    </citation>
    <scope>NUCLEOTIDE SEQUENCE [LARGE SCALE GENOMIC DNA]</scope>
    <source>
        <strain evidence="4">ATCC 27169 / PCC 6605</strain>
    </source>
</reference>
<dbReference type="AlphaFoldDB" id="K9UC49"/>
<keyword evidence="3" id="KW-0031">Aminopeptidase</keyword>
<keyword evidence="1" id="KW-0812">Transmembrane</keyword>
<dbReference type="InterPro" id="IPR045175">
    <property type="entry name" value="M28_fam"/>
</dbReference>
<name>K9UC49_CHAP6</name>
<dbReference type="HOGENOM" id="CLU_019249_1_0_3"/>
<evidence type="ECO:0000313" key="4">
    <source>
        <dbReference type="Proteomes" id="UP000010366"/>
    </source>
</evidence>
<feature type="transmembrane region" description="Helical" evidence="1">
    <location>
        <begin position="379"/>
        <end position="401"/>
    </location>
</feature>
<dbReference type="GO" id="GO:0008235">
    <property type="term" value="F:metalloexopeptidase activity"/>
    <property type="evidence" value="ECO:0007669"/>
    <property type="project" value="InterPro"/>
</dbReference>
<dbReference type="Pfam" id="PF04389">
    <property type="entry name" value="Peptidase_M28"/>
    <property type="match status" value="1"/>
</dbReference>
<dbReference type="PATRIC" id="fig|1173020.3.peg.1122"/>
<feature type="transmembrane region" description="Helical" evidence="1">
    <location>
        <begin position="572"/>
        <end position="591"/>
    </location>
</feature>
<dbReference type="STRING" id="1173020.Cha6605_0962"/>
<feature type="transmembrane region" description="Helical" evidence="1">
    <location>
        <begin position="21"/>
        <end position="43"/>
    </location>
</feature>
<feature type="transmembrane region" description="Helical" evidence="1">
    <location>
        <begin position="474"/>
        <end position="492"/>
    </location>
</feature>
<feature type="transmembrane region" description="Helical" evidence="1">
    <location>
        <begin position="348"/>
        <end position="367"/>
    </location>
</feature>
<dbReference type="Gene3D" id="3.40.630.10">
    <property type="entry name" value="Zn peptidases"/>
    <property type="match status" value="1"/>
</dbReference>
<feature type="transmembrane region" description="Helical" evidence="1">
    <location>
        <begin position="421"/>
        <end position="441"/>
    </location>
</feature>
<feature type="transmembrane region" description="Helical" evidence="1">
    <location>
        <begin position="499"/>
        <end position="522"/>
    </location>
</feature>
<dbReference type="EMBL" id="CP003600">
    <property type="protein sequence ID" value="AFY92213.1"/>
    <property type="molecule type" value="Genomic_DNA"/>
</dbReference>
<dbReference type="eggNOG" id="COG2234">
    <property type="taxonomic scope" value="Bacteria"/>
</dbReference>
<sequence>MSFLGSQQTMHKSDSIDKTHWSQRLVILGIILFAVAIALWQLVPPNVIPATAPLTEFSADRTMPDLKAISQAPHPIGSAAHTAVREYLVTQLKAMGLQPEIQTTTVVQPGDGGFGAGRVNNVLVRIPGKASTGAIVLDGHYDAADTGPGASDCGSCVVTGLETLRAIRAGTPLNNDLIFVFADGEEVGMLGARAFVTEHPWAKDVKLAINFEASGSRGAAVMYITSRNNQRLISEFIKAVPYPRMTSFSPAFWGLLPGAQIGCDLEEYTARGSGGFGFYYGGDTPAYHTLRDNVTEIDRRSIQHNGSYALSLLQHFGNLDLKTLTATQNAVYFNILPNVVLHYPESQVLPLAIVTSILFVAVVWLGFRARTLTFKGISLGAIAFLLSAIGVVVLNVLGWWLMRSLNRSLQVLLIGNYQANLYHVSFVVLTVATMMAIYSWLCQRFKVDDLAIGALFVWLLLTIASSAWLPGASYLFAIPLLFNLLAWSWILLTRNRSWMGILLLSVALIPGIVLLMPVQVYFGSWMARFEGIMNVPLSTLQMVFTALLCGLLVPQFVFFTSFSSVTSRSPRWIVPGGTLLIGAILLSIATFNSGFSTAHPRPNTMSYLLDANRGQANWVSSDRHLDPWKVQIMGTNAQQQQIEFALSPASSGFSAPAPLVNLPALEVQRLEQPTSSNKSALRLRLKSPRQASIAYIDLTTQGTIARAEIDRKPLDLTPLTPKQRQALKFIFFGLPQEGIELNLELTNSQSVQMKLEDYTWGLPAIAGSAIAPRPADLMPAPGHPDYTIVRKQLSIAI</sequence>
<keyword evidence="4" id="KW-1185">Reference proteome</keyword>
<dbReference type="GO" id="GO:0006508">
    <property type="term" value="P:proteolysis"/>
    <property type="evidence" value="ECO:0007669"/>
    <property type="project" value="InterPro"/>
</dbReference>
<organism evidence="3 4">
    <name type="scientific">Chamaesiphon minutus (strain ATCC 27169 / PCC 6605)</name>
    <dbReference type="NCBI Taxonomy" id="1173020"/>
    <lineage>
        <taxon>Bacteria</taxon>
        <taxon>Bacillati</taxon>
        <taxon>Cyanobacteriota</taxon>
        <taxon>Cyanophyceae</taxon>
        <taxon>Gomontiellales</taxon>
        <taxon>Chamaesiphonaceae</taxon>
        <taxon>Chamaesiphon</taxon>
    </lineage>
</organism>
<evidence type="ECO:0000256" key="1">
    <source>
        <dbReference type="SAM" id="Phobius"/>
    </source>
</evidence>
<dbReference type="GO" id="GO:0004177">
    <property type="term" value="F:aminopeptidase activity"/>
    <property type="evidence" value="ECO:0007669"/>
    <property type="project" value="UniProtKB-KW"/>
</dbReference>
<accession>K9UC49</accession>
<feature type="transmembrane region" description="Helical" evidence="1">
    <location>
        <begin position="450"/>
        <end position="468"/>
    </location>
</feature>
<protein>
    <submittedName>
        <fullName evidence="3">Putative aminopeptidase</fullName>
    </submittedName>
</protein>
<keyword evidence="1" id="KW-0472">Membrane</keyword>
<proteinExistence type="predicted"/>
<dbReference type="PANTHER" id="PTHR12147">
    <property type="entry name" value="METALLOPEPTIDASE M28 FAMILY MEMBER"/>
    <property type="match status" value="1"/>
</dbReference>
<dbReference type="Proteomes" id="UP000010366">
    <property type="component" value="Chromosome"/>
</dbReference>
<keyword evidence="1" id="KW-1133">Transmembrane helix</keyword>
<evidence type="ECO:0000313" key="3">
    <source>
        <dbReference type="EMBL" id="AFY92213.1"/>
    </source>
</evidence>
<dbReference type="SUPFAM" id="SSF53187">
    <property type="entry name" value="Zn-dependent exopeptidases"/>
    <property type="match status" value="1"/>
</dbReference>
<gene>
    <name evidence="3" type="ORF">Cha6605_0962</name>
</gene>
<keyword evidence="3" id="KW-0645">Protease</keyword>
<dbReference type="PANTHER" id="PTHR12147:SF26">
    <property type="entry name" value="PEPTIDASE M28 DOMAIN-CONTAINING PROTEIN"/>
    <property type="match status" value="1"/>
</dbReference>
<evidence type="ECO:0000259" key="2">
    <source>
        <dbReference type="Pfam" id="PF04389"/>
    </source>
</evidence>
<feature type="domain" description="Peptidase M28" evidence="2">
    <location>
        <begin position="121"/>
        <end position="311"/>
    </location>
</feature>
<feature type="transmembrane region" description="Helical" evidence="1">
    <location>
        <begin position="542"/>
        <end position="560"/>
    </location>
</feature>
<keyword evidence="3" id="KW-0378">Hydrolase</keyword>